<dbReference type="AlphaFoldDB" id="A0A7J6P5I7"/>
<organism evidence="2 3">
    <name type="scientific">Perkinsus olseni</name>
    <name type="common">Perkinsus atlanticus</name>
    <dbReference type="NCBI Taxonomy" id="32597"/>
    <lineage>
        <taxon>Eukaryota</taxon>
        <taxon>Sar</taxon>
        <taxon>Alveolata</taxon>
        <taxon>Perkinsozoa</taxon>
        <taxon>Perkinsea</taxon>
        <taxon>Perkinsida</taxon>
        <taxon>Perkinsidae</taxon>
        <taxon>Perkinsus</taxon>
    </lineage>
</organism>
<evidence type="ECO:0000313" key="2">
    <source>
        <dbReference type="EMBL" id="KAF4690621.1"/>
    </source>
</evidence>
<feature type="non-terminal residue" evidence="2">
    <location>
        <position position="1"/>
    </location>
</feature>
<evidence type="ECO:0000256" key="1">
    <source>
        <dbReference type="SAM" id="MobiDB-lite"/>
    </source>
</evidence>
<evidence type="ECO:0000313" key="3">
    <source>
        <dbReference type="Proteomes" id="UP000574390"/>
    </source>
</evidence>
<sequence>DHDDDPRGPPKYLLAGAAFMHRYQVCVTVRDGKAAIKADGEAHAAEAYSYLNGDVITDMDSLALGHGDRVVLGRQNNYNFVFVDPTKGSGQELIDRGKVTYEGCVEELAAKQGDIEGGYRRSAAEVEAERKRKEEYDQSIREAKEARERAEAEAKAREEEYQAKLKDIQSQRGKEHEERDEELKKLRRELKSQRREAEREREAMLRKQKELETAEAERRR</sequence>
<comment type="caution">
    <text evidence="2">The sequence shown here is derived from an EMBL/GenBank/DDBJ whole genome shotgun (WGS) entry which is preliminary data.</text>
</comment>
<dbReference type="EMBL" id="JABANM010036387">
    <property type="protein sequence ID" value="KAF4690621.1"/>
    <property type="molecule type" value="Genomic_DNA"/>
</dbReference>
<name>A0A7J6P5I7_PEROL</name>
<dbReference type="Proteomes" id="UP000574390">
    <property type="component" value="Unassembled WGS sequence"/>
</dbReference>
<feature type="region of interest" description="Disordered" evidence="1">
    <location>
        <begin position="119"/>
        <end position="220"/>
    </location>
</feature>
<accession>A0A7J6P5I7</accession>
<proteinExistence type="predicted"/>
<gene>
    <name evidence="2" type="ORF">FOZ62_013518</name>
</gene>
<protein>
    <submittedName>
        <fullName evidence="2">Uncharacterized protein</fullName>
    </submittedName>
</protein>
<feature type="non-terminal residue" evidence="2">
    <location>
        <position position="220"/>
    </location>
</feature>
<reference evidence="2 3" key="1">
    <citation type="submission" date="2020-04" db="EMBL/GenBank/DDBJ databases">
        <title>Perkinsus olseni comparative genomics.</title>
        <authorList>
            <person name="Bogema D.R."/>
        </authorList>
    </citation>
    <scope>NUCLEOTIDE SEQUENCE [LARGE SCALE GENOMIC DNA]</scope>
    <source>
        <strain evidence="2">ATCC PRA-205</strain>
    </source>
</reference>